<proteinExistence type="predicted"/>
<evidence type="ECO:0000313" key="2">
    <source>
        <dbReference type="Proteomes" id="UP000250235"/>
    </source>
</evidence>
<dbReference type="Proteomes" id="UP000250235">
    <property type="component" value="Unassembled WGS sequence"/>
</dbReference>
<gene>
    <name evidence="1" type="ORF">F511_46955</name>
</gene>
<keyword evidence="2" id="KW-1185">Reference proteome</keyword>
<sequence>MRAGRARASAYQRTGLRNCCAMAKSWPPLRAACWVPFHDCWPADDRAGDARWSRITANRWPLLRLLLRAMARRWPAARAQTVVRWLNANCWEAPLLVRPGRSSCGQRAAECRTRFVGGDRRRPANVPAVLRRLILLIGCVRACPEQPVKFSGRYSISGPF</sequence>
<organism evidence="1 2">
    <name type="scientific">Dorcoceras hygrometricum</name>
    <dbReference type="NCBI Taxonomy" id="472368"/>
    <lineage>
        <taxon>Eukaryota</taxon>
        <taxon>Viridiplantae</taxon>
        <taxon>Streptophyta</taxon>
        <taxon>Embryophyta</taxon>
        <taxon>Tracheophyta</taxon>
        <taxon>Spermatophyta</taxon>
        <taxon>Magnoliopsida</taxon>
        <taxon>eudicotyledons</taxon>
        <taxon>Gunneridae</taxon>
        <taxon>Pentapetalae</taxon>
        <taxon>asterids</taxon>
        <taxon>lamiids</taxon>
        <taxon>Lamiales</taxon>
        <taxon>Gesneriaceae</taxon>
        <taxon>Didymocarpoideae</taxon>
        <taxon>Trichosporeae</taxon>
        <taxon>Loxocarpinae</taxon>
        <taxon>Dorcoceras</taxon>
    </lineage>
</organism>
<name>A0A2Z6ZZK2_9LAMI</name>
<accession>A0A2Z6ZZK2</accession>
<protein>
    <submittedName>
        <fullName evidence="1">Uncharacterized protein</fullName>
    </submittedName>
</protein>
<evidence type="ECO:0000313" key="1">
    <source>
        <dbReference type="EMBL" id="KZT76020.1"/>
    </source>
</evidence>
<dbReference type="AlphaFoldDB" id="A0A2Z6ZZK2"/>
<reference evidence="1 2" key="1">
    <citation type="journal article" date="2015" name="Proc. Natl. Acad. Sci. U.S.A.">
        <title>The resurrection genome of Boea hygrometrica: A blueprint for survival of dehydration.</title>
        <authorList>
            <person name="Xiao L."/>
            <person name="Yang G."/>
            <person name="Zhang L."/>
            <person name="Yang X."/>
            <person name="Zhao S."/>
            <person name="Ji Z."/>
            <person name="Zhou Q."/>
            <person name="Hu M."/>
            <person name="Wang Y."/>
            <person name="Chen M."/>
            <person name="Xu Y."/>
            <person name="Jin H."/>
            <person name="Xiao X."/>
            <person name="Hu G."/>
            <person name="Bao F."/>
            <person name="Hu Y."/>
            <person name="Wan P."/>
            <person name="Li L."/>
            <person name="Deng X."/>
            <person name="Kuang T."/>
            <person name="Xiang C."/>
            <person name="Zhu J.K."/>
            <person name="Oliver M.J."/>
            <person name="He Y."/>
        </authorList>
    </citation>
    <scope>NUCLEOTIDE SEQUENCE [LARGE SCALE GENOMIC DNA]</scope>
    <source>
        <strain evidence="2">cv. XS01</strain>
    </source>
</reference>
<dbReference type="EMBL" id="KV163632">
    <property type="protein sequence ID" value="KZT76020.1"/>
    <property type="molecule type" value="Genomic_DNA"/>
</dbReference>